<dbReference type="PROSITE" id="PS51257">
    <property type="entry name" value="PROKAR_LIPOPROTEIN"/>
    <property type="match status" value="1"/>
</dbReference>
<dbReference type="AlphaFoldDB" id="K1MAJ1"/>
<sequence length="180" mass="21256">MRKIWFTFLFIFAIVSCDRIENTVVDNRQEELLFHFSKFDIIEGAGIDMNDDGVINTNILKELYASNYFSTPRRRDMELRVSLDHNNPWSIITFTFPEVQTSSYDGGFLGIQLSSLHTLYFKKGTETDTEMILGSGLKVFSFKKITDTRYRLIMEKSYFNYATNAKESRKFEVEYFEYQR</sequence>
<protein>
    <recommendedName>
        <fullName evidence="3">Lipoprotein</fullName>
    </recommendedName>
</protein>
<dbReference type="RefSeq" id="WP_002661837.1">
    <property type="nucleotide sequence ID" value="NZ_JH932293.1"/>
</dbReference>
<gene>
    <name evidence="1" type="ORF">HMPREF9699_00329</name>
</gene>
<comment type="caution">
    <text evidence="1">The sequence shown here is derived from an EMBL/GenBank/DDBJ whole genome shotgun (WGS) entry which is preliminary data.</text>
</comment>
<organism evidence="1 2">
    <name type="scientific">Bergeyella zoohelcum ATCC 43767</name>
    <dbReference type="NCBI Taxonomy" id="883096"/>
    <lineage>
        <taxon>Bacteria</taxon>
        <taxon>Pseudomonadati</taxon>
        <taxon>Bacteroidota</taxon>
        <taxon>Flavobacteriia</taxon>
        <taxon>Flavobacteriales</taxon>
        <taxon>Weeksellaceae</taxon>
        <taxon>Bergeyella</taxon>
    </lineage>
</organism>
<evidence type="ECO:0000313" key="1">
    <source>
        <dbReference type="EMBL" id="EKB59393.1"/>
    </source>
</evidence>
<evidence type="ECO:0008006" key="3">
    <source>
        <dbReference type="Google" id="ProtNLM"/>
    </source>
</evidence>
<dbReference type="EMBL" id="AGYA01000006">
    <property type="protein sequence ID" value="EKB59393.1"/>
    <property type="molecule type" value="Genomic_DNA"/>
</dbReference>
<evidence type="ECO:0000313" key="2">
    <source>
        <dbReference type="Proteomes" id="UP000006085"/>
    </source>
</evidence>
<reference evidence="1 2" key="1">
    <citation type="submission" date="2012-07" db="EMBL/GenBank/DDBJ databases">
        <title>The Genome Sequence of Bergeyella zoohelcum ATCC 43767.</title>
        <authorList>
            <consortium name="The Broad Institute Genome Sequencing Platform"/>
            <person name="Earl A."/>
            <person name="Ward D."/>
            <person name="Feldgarden M."/>
            <person name="Gevers D."/>
            <person name="Huys G."/>
            <person name="Walker B."/>
            <person name="Young S.K."/>
            <person name="Zeng Q."/>
            <person name="Gargeya S."/>
            <person name="Fitzgerald M."/>
            <person name="Haas B."/>
            <person name="Abouelleil A."/>
            <person name="Alvarado L."/>
            <person name="Arachchi H.M."/>
            <person name="Berlin A.M."/>
            <person name="Chapman S.B."/>
            <person name="Goldberg J."/>
            <person name="Griggs A."/>
            <person name="Gujja S."/>
            <person name="Hansen M."/>
            <person name="Howarth C."/>
            <person name="Imamovic A."/>
            <person name="Larimer J."/>
            <person name="McCowen C."/>
            <person name="Montmayeur A."/>
            <person name="Murphy C."/>
            <person name="Neiman D."/>
            <person name="Pearson M."/>
            <person name="Priest M."/>
            <person name="Roberts A."/>
            <person name="Saif S."/>
            <person name="Shea T."/>
            <person name="Sisk P."/>
            <person name="Sykes S."/>
            <person name="Wortman J."/>
            <person name="Nusbaum C."/>
            <person name="Birren B."/>
        </authorList>
    </citation>
    <scope>NUCLEOTIDE SEQUENCE [LARGE SCALE GENOMIC DNA]</scope>
    <source>
        <strain evidence="1 2">ATCC 43767</strain>
    </source>
</reference>
<name>K1MAJ1_9FLAO</name>
<dbReference type="HOGENOM" id="CLU_128067_0_0_10"/>
<accession>K1MAJ1</accession>
<keyword evidence="2" id="KW-1185">Reference proteome</keyword>
<proteinExistence type="predicted"/>
<dbReference type="Proteomes" id="UP000006085">
    <property type="component" value="Unassembled WGS sequence"/>
</dbReference>